<evidence type="ECO:0000313" key="10">
    <source>
        <dbReference type="EMBL" id="SNR64310.1"/>
    </source>
</evidence>
<evidence type="ECO:0000256" key="2">
    <source>
        <dbReference type="ARBA" id="ARBA00017823"/>
    </source>
</evidence>
<dbReference type="AlphaFoldDB" id="A0A238Y016"/>
<dbReference type="RefSeq" id="WP_089271472.1">
    <property type="nucleotide sequence ID" value="NZ_FZOC01000001.1"/>
</dbReference>
<feature type="domain" description="Anti-sigma-28 factor FlgM C-terminal" evidence="9">
    <location>
        <begin position="38"/>
        <end position="91"/>
    </location>
</feature>
<evidence type="ECO:0000256" key="6">
    <source>
        <dbReference type="ARBA" id="ARBA00023163"/>
    </source>
</evidence>
<dbReference type="OrthoDB" id="9797114at2"/>
<dbReference type="NCBIfam" id="TIGR03824">
    <property type="entry name" value="FlgM_jcvi"/>
    <property type="match status" value="1"/>
</dbReference>
<keyword evidence="5" id="KW-0805">Transcription regulation</keyword>
<dbReference type="InterPro" id="IPR035890">
    <property type="entry name" value="Anti-sigma-28_factor_FlgM_sf"/>
</dbReference>
<evidence type="ECO:0000256" key="8">
    <source>
        <dbReference type="ARBA" id="ARBA00030117"/>
    </source>
</evidence>
<gene>
    <name evidence="10" type="ORF">SAMN04488503_0559</name>
</gene>
<evidence type="ECO:0000259" key="9">
    <source>
        <dbReference type="Pfam" id="PF04316"/>
    </source>
</evidence>
<keyword evidence="4" id="KW-1005">Bacterial flagellum biogenesis</keyword>
<proteinExistence type="inferred from homology"/>
<accession>A0A238Y016</accession>
<reference evidence="10 11" key="1">
    <citation type="submission" date="2017-06" db="EMBL/GenBank/DDBJ databases">
        <authorList>
            <person name="Kim H.J."/>
            <person name="Triplett B.A."/>
        </authorList>
    </citation>
    <scope>NUCLEOTIDE SEQUENCE [LARGE SCALE GENOMIC DNA]</scope>
    <source>
        <strain evidence="10 11">DSM 13116</strain>
    </source>
</reference>
<dbReference type="GO" id="GO:0044781">
    <property type="term" value="P:bacterial-type flagellum organization"/>
    <property type="evidence" value="ECO:0007669"/>
    <property type="project" value="UniProtKB-KW"/>
</dbReference>
<evidence type="ECO:0000256" key="3">
    <source>
        <dbReference type="ARBA" id="ARBA00022491"/>
    </source>
</evidence>
<dbReference type="GO" id="GO:0045892">
    <property type="term" value="P:negative regulation of DNA-templated transcription"/>
    <property type="evidence" value="ECO:0007669"/>
    <property type="project" value="InterPro"/>
</dbReference>
<name>A0A238Y016_9BACT</name>
<evidence type="ECO:0000313" key="11">
    <source>
        <dbReference type="Proteomes" id="UP000198324"/>
    </source>
</evidence>
<dbReference type="InterPro" id="IPR007412">
    <property type="entry name" value="FlgM"/>
</dbReference>
<dbReference type="Pfam" id="PF04316">
    <property type="entry name" value="FlgM"/>
    <property type="match status" value="1"/>
</dbReference>
<keyword evidence="6" id="KW-0804">Transcription</keyword>
<sequence>MEIKKAYGELNAYSAQKLQETQRVQQDQTAKTAQQAGDKVALSSEARLLAAANSTASAAPDARAEKVRELKEQVQAGTYNPDIRKAAANLIRDELSLPR</sequence>
<dbReference type="InterPro" id="IPR031316">
    <property type="entry name" value="FlgM_C"/>
</dbReference>
<comment type="similarity">
    <text evidence="1">Belongs to the FlgM family.</text>
</comment>
<protein>
    <recommendedName>
        <fullName evidence="2">Negative regulator of flagellin synthesis</fullName>
    </recommendedName>
    <alternativeName>
        <fullName evidence="8">Anti-sigma-28 factor</fullName>
    </alternativeName>
</protein>
<keyword evidence="3" id="KW-0678">Repressor</keyword>
<evidence type="ECO:0000256" key="5">
    <source>
        <dbReference type="ARBA" id="ARBA00023015"/>
    </source>
</evidence>
<evidence type="ECO:0000256" key="7">
    <source>
        <dbReference type="ARBA" id="ARBA00024739"/>
    </source>
</evidence>
<dbReference type="EMBL" id="FZOC01000001">
    <property type="protein sequence ID" value="SNR64310.1"/>
    <property type="molecule type" value="Genomic_DNA"/>
</dbReference>
<dbReference type="SUPFAM" id="SSF101498">
    <property type="entry name" value="Anti-sigma factor FlgM"/>
    <property type="match status" value="1"/>
</dbReference>
<evidence type="ECO:0000256" key="4">
    <source>
        <dbReference type="ARBA" id="ARBA00022795"/>
    </source>
</evidence>
<evidence type="ECO:0000256" key="1">
    <source>
        <dbReference type="ARBA" id="ARBA00005322"/>
    </source>
</evidence>
<organism evidence="10 11">
    <name type="scientific">Humidesulfovibrio mexicanus</name>
    <dbReference type="NCBI Taxonomy" id="147047"/>
    <lineage>
        <taxon>Bacteria</taxon>
        <taxon>Pseudomonadati</taxon>
        <taxon>Thermodesulfobacteriota</taxon>
        <taxon>Desulfovibrionia</taxon>
        <taxon>Desulfovibrionales</taxon>
        <taxon>Desulfovibrionaceae</taxon>
        <taxon>Humidesulfovibrio</taxon>
    </lineage>
</organism>
<keyword evidence="11" id="KW-1185">Reference proteome</keyword>
<comment type="function">
    <text evidence="7">Responsible for the coupling of flagellin expression to flagellar assembly by preventing expression of the flagellin genes when a component of the middle class of proteins is defective. It negatively regulates flagellar genes by inhibiting the activity of FliA by directly binding to FliA.</text>
</comment>
<dbReference type="Proteomes" id="UP000198324">
    <property type="component" value="Unassembled WGS sequence"/>
</dbReference>